<keyword evidence="3" id="KW-0574">Periplasm</keyword>
<gene>
    <name evidence="8" type="ORF">DWX97_00775</name>
</gene>
<dbReference type="PANTHER" id="PTHR39210:SF1">
    <property type="entry name" value="HEPARIN-SULFATE LYASE"/>
    <property type="match status" value="1"/>
</dbReference>
<comment type="subcellular location">
    <subcellularLocation>
        <location evidence="1">Periplasm</location>
    </subcellularLocation>
</comment>
<evidence type="ECO:0000259" key="6">
    <source>
        <dbReference type="Pfam" id="PF07940"/>
    </source>
</evidence>
<dbReference type="InterPro" id="IPR012480">
    <property type="entry name" value="Hepar_II_III_C"/>
</dbReference>
<comment type="caution">
    <text evidence="8">The sequence shown here is derived from an EMBL/GenBank/DDBJ whole genome shotgun (WGS) entry which is preliminary data.</text>
</comment>
<dbReference type="GO" id="GO:0042597">
    <property type="term" value="C:periplasmic space"/>
    <property type="evidence" value="ECO:0007669"/>
    <property type="project" value="UniProtKB-SubCell"/>
</dbReference>
<dbReference type="InterPro" id="IPR008929">
    <property type="entry name" value="Chondroitin_lyas"/>
</dbReference>
<dbReference type="PANTHER" id="PTHR39210">
    <property type="entry name" value="HEPARIN-SULFATE LYASE"/>
    <property type="match status" value="1"/>
</dbReference>
<feature type="signal peptide" evidence="5">
    <location>
        <begin position="1"/>
        <end position="21"/>
    </location>
</feature>
<dbReference type="RefSeq" id="WP_118401534.1">
    <property type="nucleotide sequence ID" value="NZ_JADNFX010000013.1"/>
</dbReference>
<organism evidence="8 9">
    <name type="scientific">Bacteroides cellulosilyticus</name>
    <dbReference type="NCBI Taxonomy" id="246787"/>
    <lineage>
        <taxon>Bacteria</taxon>
        <taxon>Pseudomonadati</taxon>
        <taxon>Bacteroidota</taxon>
        <taxon>Bacteroidia</taxon>
        <taxon>Bacteroidales</taxon>
        <taxon>Bacteroidaceae</taxon>
        <taxon>Bacteroides</taxon>
    </lineage>
</organism>
<evidence type="ECO:0000256" key="2">
    <source>
        <dbReference type="ARBA" id="ARBA00022729"/>
    </source>
</evidence>
<dbReference type="Pfam" id="PF07940">
    <property type="entry name" value="Hepar_II_III_C"/>
    <property type="match status" value="1"/>
</dbReference>
<evidence type="ECO:0000259" key="7">
    <source>
        <dbReference type="Pfam" id="PF16889"/>
    </source>
</evidence>
<dbReference type="Gene3D" id="2.70.98.70">
    <property type="match status" value="1"/>
</dbReference>
<feature type="domain" description="Heparinase II/III-like C-terminal" evidence="6">
    <location>
        <begin position="378"/>
        <end position="562"/>
    </location>
</feature>
<keyword evidence="4" id="KW-0456">Lyase</keyword>
<dbReference type="EMBL" id="QRVJ01000001">
    <property type="protein sequence ID" value="RGS39846.1"/>
    <property type="molecule type" value="Genomic_DNA"/>
</dbReference>
<proteinExistence type="predicted"/>
<name>A0A412INX8_9BACE</name>
<dbReference type="GO" id="GO:0016829">
    <property type="term" value="F:lyase activity"/>
    <property type="evidence" value="ECO:0007669"/>
    <property type="project" value="UniProtKB-KW"/>
</dbReference>
<evidence type="ECO:0000313" key="9">
    <source>
        <dbReference type="Proteomes" id="UP000283341"/>
    </source>
</evidence>
<protein>
    <submittedName>
        <fullName evidence="8">Uncharacterized protein</fullName>
    </submittedName>
</protein>
<reference evidence="8 9" key="1">
    <citation type="submission" date="2018-08" db="EMBL/GenBank/DDBJ databases">
        <title>A genome reference for cultivated species of the human gut microbiota.</title>
        <authorList>
            <person name="Zou Y."/>
            <person name="Xue W."/>
            <person name="Luo G."/>
        </authorList>
    </citation>
    <scope>NUCLEOTIDE SEQUENCE [LARGE SCALE GENOMIC DNA]</scope>
    <source>
        <strain evidence="8 9">AF22-3AC</strain>
    </source>
</reference>
<feature type="domain" description="Heparin-sulfate lyase N-terminal" evidence="7">
    <location>
        <begin position="135"/>
        <end position="316"/>
    </location>
</feature>
<evidence type="ECO:0000256" key="1">
    <source>
        <dbReference type="ARBA" id="ARBA00004418"/>
    </source>
</evidence>
<dbReference type="SUPFAM" id="SSF48230">
    <property type="entry name" value="Chondroitin AC/alginate lyase"/>
    <property type="match status" value="1"/>
</dbReference>
<dbReference type="InterPro" id="IPR031680">
    <property type="entry name" value="Hepar_II_III_N"/>
</dbReference>
<dbReference type="AlphaFoldDB" id="A0A412INX8"/>
<evidence type="ECO:0000256" key="3">
    <source>
        <dbReference type="ARBA" id="ARBA00022764"/>
    </source>
</evidence>
<evidence type="ECO:0000313" key="8">
    <source>
        <dbReference type="EMBL" id="RGS39846.1"/>
    </source>
</evidence>
<keyword evidence="2 5" id="KW-0732">Signal</keyword>
<dbReference type="Gene3D" id="1.50.10.100">
    <property type="entry name" value="Chondroitin AC/alginate lyase"/>
    <property type="match status" value="1"/>
</dbReference>
<sequence>MRKIKFYSLFIFLVASLQICAQKKYASPKPRLFLTIQDIDRAKQQAATDVSVTPSIKKLKADLKVNAQKWRKDFPAKNSGYTMKELFSKAKEKPNRPEFLTEATAFVLFPTEETAQILREKILVELGIRKALGSWRQLGIHESERLLRFIQAYDIVCETGLLSEKEKALCKEEIHNSARFLEAWTLENDLNVVYQGQTYCFNIKYFPAIMLGCVAMYYPDFEESPAWLAKAQDEVIRYFYTENFLDGAYGEGSIHYFHPVANAIINFIYASRNTGHADYMKDHAFKTAFSNFMHWRMNLTAPDGRKVAIGDAKRSSYGADYLEQAATLLNDPELAWCGRQILKLCNKDCFLSPFELLTVDRSITPIEPANLSANYIWSGYNVYRSSWEEDGNYLMFKWGPTFAGRREIERYAVIAGHAHEDCMEIEMHYKGIPMLVDGGYRGVYANYDTYGGYWKATISHNTVGLGNAYGYNRTDGKYLEHVQKHGKEFRYEKEQKNISQQTTRLLSYGDVTDATMTSAKAQTFDDVTHQRTVLWFRDSSLTLVYDCLESDYEQTYEWYLNPIGKHLETNNAYTFGDNKAKLDVIPLSKNQTINIISQGTKGLPEYYHAFRDNFAPEPSWDGPNARWQYYSLMTESQKKKNAIFFNMLIPYQGTNPYKEEKFGESGHRFASAQEEICVISKEESPVLSTDGLWSFTRKKNNKLVNYGIQRGHILNSNQSELIKSQLISLPWTDLYDPAITALVSLDTQRASFVLDPDPWNERLLLFNPKLEKDKEPALPIAVKVSFKVHKKPQKIVRLRSNNQMPELENEIYDQKINKGKFFTGKKNYDVIESRIGREILNFDYDEKEQIVSIILPHGFNQIVWE</sequence>
<dbReference type="Pfam" id="PF16889">
    <property type="entry name" value="Hepar_II_III_N"/>
    <property type="match status" value="1"/>
</dbReference>
<evidence type="ECO:0000256" key="5">
    <source>
        <dbReference type="SAM" id="SignalP"/>
    </source>
</evidence>
<dbReference type="Proteomes" id="UP000283341">
    <property type="component" value="Unassembled WGS sequence"/>
</dbReference>
<feature type="chain" id="PRO_5019287295" evidence="5">
    <location>
        <begin position="22"/>
        <end position="865"/>
    </location>
</feature>
<evidence type="ECO:0000256" key="4">
    <source>
        <dbReference type="ARBA" id="ARBA00023239"/>
    </source>
</evidence>
<accession>A0A412INX8</accession>